<keyword evidence="16" id="KW-1185">Reference proteome</keyword>
<keyword evidence="11" id="KW-1208">Phospholipid metabolism</keyword>
<keyword evidence="3" id="KW-0444">Lipid biosynthesis</keyword>
<evidence type="ECO:0000256" key="1">
    <source>
        <dbReference type="ARBA" id="ARBA00004651"/>
    </source>
</evidence>
<evidence type="ECO:0000256" key="6">
    <source>
        <dbReference type="ARBA" id="ARBA00022737"/>
    </source>
</evidence>
<evidence type="ECO:0000256" key="4">
    <source>
        <dbReference type="ARBA" id="ARBA00022679"/>
    </source>
</evidence>
<dbReference type="InterPro" id="IPR022924">
    <property type="entry name" value="Cardiolipin_synthase"/>
</dbReference>
<dbReference type="SUPFAM" id="SSF56024">
    <property type="entry name" value="Phospholipase D/nuclease"/>
    <property type="match status" value="2"/>
</dbReference>
<dbReference type="STRING" id="115783.SAMN02745119_02845"/>
<comment type="subcellular location">
    <subcellularLocation>
        <location evidence="1">Cell membrane</location>
        <topology evidence="1">Multi-pass membrane protein</topology>
    </subcellularLocation>
</comment>
<evidence type="ECO:0000256" key="11">
    <source>
        <dbReference type="ARBA" id="ARBA00023264"/>
    </source>
</evidence>
<dbReference type="EC" id="2.7.8.-" evidence="12"/>
<evidence type="ECO:0000256" key="12">
    <source>
        <dbReference type="NCBIfam" id="TIGR04265"/>
    </source>
</evidence>
<dbReference type="OrthoDB" id="9762009at2"/>
<evidence type="ECO:0000256" key="5">
    <source>
        <dbReference type="ARBA" id="ARBA00022692"/>
    </source>
</evidence>
<evidence type="ECO:0000256" key="2">
    <source>
        <dbReference type="ARBA" id="ARBA00022475"/>
    </source>
</evidence>
<dbReference type="Pfam" id="PF13091">
    <property type="entry name" value="PLDc_2"/>
    <property type="match status" value="2"/>
</dbReference>
<evidence type="ECO:0000313" key="16">
    <source>
        <dbReference type="Proteomes" id="UP000190102"/>
    </source>
</evidence>
<evidence type="ECO:0000256" key="8">
    <source>
        <dbReference type="ARBA" id="ARBA00023098"/>
    </source>
</evidence>
<feature type="domain" description="PLD phosphodiesterase" evidence="14">
    <location>
        <begin position="401"/>
        <end position="423"/>
    </location>
</feature>
<evidence type="ECO:0000259" key="14">
    <source>
        <dbReference type="PROSITE" id="PS50035"/>
    </source>
</evidence>
<dbReference type="InterPro" id="IPR001736">
    <property type="entry name" value="PLipase_D/transphosphatidylase"/>
</dbReference>
<keyword evidence="8" id="KW-0443">Lipid metabolism</keyword>
<dbReference type="InterPro" id="IPR027379">
    <property type="entry name" value="CLS_N"/>
</dbReference>
<dbReference type="PANTHER" id="PTHR21248">
    <property type="entry name" value="CARDIOLIPIN SYNTHASE"/>
    <property type="match status" value="1"/>
</dbReference>
<keyword evidence="6" id="KW-0677">Repeat</keyword>
<dbReference type="PROSITE" id="PS50035">
    <property type="entry name" value="PLD"/>
    <property type="match status" value="2"/>
</dbReference>
<dbReference type="CDD" id="cd09163">
    <property type="entry name" value="PLDc_CLS_unchar2_2"/>
    <property type="match status" value="1"/>
</dbReference>
<evidence type="ECO:0000256" key="10">
    <source>
        <dbReference type="ARBA" id="ARBA00023209"/>
    </source>
</evidence>
<evidence type="ECO:0000256" key="9">
    <source>
        <dbReference type="ARBA" id="ARBA00023136"/>
    </source>
</evidence>
<sequence>MTWRDKTILDDLTLLVLLGLAVAAAIWAVMHALLHKRDPRSALVWVSLSITIPVLGPLSYWLLGINRITRRAHHWHKSGRRLDLNELFPQSQAQSSLLPDTYQGLHNLEVLTDRVVRTRNHAGNRLIPLINGEEAYPAMLAAIKQANHSIHLCSYIFDGDKIGDRFVQALTAAVQRGVTVRVIVDAMGERYSSVTARAALKGSGVDIRHYLPLYKGPFINLRNHRKLLVVDGELAFTGGMNIRSNHCVVTAGPLHAASDLHFQVQGPVVGDLQRIFLEDWYFVSGERLDDPRYFPALTPCGTALARAIADGPDREFRKLEWIVMGALSTAKQRVCIMTPYFIPDRPMVTALITAALQGVQITLILPQRNNLPFVAWASRATYWELIKNGIHILEQPPPFAHTKLMLVDEIWTLIGSANLDTRSFRLNFELNLAVYDRDVTANLNRHFESILAVSHTMSLQEMDARPLPIKLRDGAARLFSPYL</sequence>
<dbReference type="GO" id="GO:0005886">
    <property type="term" value="C:plasma membrane"/>
    <property type="evidence" value="ECO:0007669"/>
    <property type="project" value="UniProtKB-SubCell"/>
</dbReference>
<dbReference type="InterPro" id="IPR025202">
    <property type="entry name" value="PLD-like_dom"/>
</dbReference>
<proteinExistence type="predicted"/>
<keyword evidence="9 13" id="KW-0472">Membrane</keyword>
<keyword evidence="4" id="KW-0808">Transferase</keyword>
<organism evidence="15 16">
    <name type="scientific">Trichlorobacter thiogenes</name>
    <dbReference type="NCBI Taxonomy" id="115783"/>
    <lineage>
        <taxon>Bacteria</taxon>
        <taxon>Pseudomonadati</taxon>
        <taxon>Thermodesulfobacteriota</taxon>
        <taxon>Desulfuromonadia</taxon>
        <taxon>Geobacterales</taxon>
        <taxon>Geobacteraceae</taxon>
        <taxon>Trichlorobacter</taxon>
    </lineage>
</organism>
<keyword evidence="5 13" id="KW-0812">Transmembrane</keyword>
<evidence type="ECO:0000256" key="13">
    <source>
        <dbReference type="SAM" id="Phobius"/>
    </source>
</evidence>
<name>A0A1T4RF88_9BACT</name>
<dbReference type="EMBL" id="FUWR01000020">
    <property type="protein sequence ID" value="SKA14700.1"/>
    <property type="molecule type" value="Genomic_DNA"/>
</dbReference>
<gene>
    <name evidence="15" type="ORF">SAMN02745119_02845</name>
</gene>
<dbReference type="SMART" id="SM00155">
    <property type="entry name" value="PLDc"/>
    <property type="match status" value="2"/>
</dbReference>
<dbReference type="Proteomes" id="UP000190102">
    <property type="component" value="Unassembled WGS sequence"/>
</dbReference>
<dbReference type="CDD" id="cd09157">
    <property type="entry name" value="PLDc_CLS_unchar2_1"/>
    <property type="match status" value="1"/>
</dbReference>
<accession>A0A1T4RF88</accession>
<dbReference type="GO" id="GO:0032049">
    <property type="term" value="P:cardiolipin biosynthetic process"/>
    <property type="evidence" value="ECO:0007669"/>
    <property type="project" value="UniProtKB-UniRule"/>
</dbReference>
<dbReference type="PANTHER" id="PTHR21248:SF22">
    <property type="entry name" value="PHOSPHOLIPASE D"/>
    <property type="match status" value="1"/>
</dbReference>
<evidence type="ECO:0000313" key="15">
    <source>
        <dbReference type="EMBL" id="SKA14700.1"/>
    </source>
</evidence>
<feature type="domain" description="PLD phosphodiesterase" evidence="14">
    <location>
        <begin position="219"/>
        <end position="246"/>
    </location>
</feature>
<dbReference type="NCBIfam" id="TIGR04265">
    <property type="entry name" value="bac_cardiolipin"/>
    <property type="match status" value="1"/>
</dbReference>
<feature type="transmembrane region" description="Helical" evidence="13">
    <location>
        <begin position="42"/>
        <end position="63"/>
    </location>
</feature>
<evidence type="ECO:0000256" key="3">
    <source>
        <dbReference type="ARBA" id="ARBA00022516"/>
    </source>
</evidence>
<keyword evidence="10" id="KW-0594">Phospholipid biosynthesis</keyword>
<reference evidence="16" key="1">
    <citation type="submission" date="2017-02" db="EMBL/GenBank/DDBJ databases">
        <authorList>
            <person name="Varghese N."/>
            <person name="Submissions S."/>
        </authorList>
    </citation>
    <scope>NUCLEOTIDE SEQUENCE [LARGE SCALE GENOMIC DNA]</scope>
    <source>
        <strain evidence="16">ATCC BAA-34</strain>
    </source>
</reference>
<keyword evidence="2" id="KW-1003">Cell membrane</keyword>
<feature type="transmembrane region" description="Helical" evidence="13">
    <location>
        <begin position="12"/>
        <end position="30"/>
    </location>
</feature>
<protein>
    <recommendedName>
        <fullName evidence="12">Cardiolipin synthase</fullName>
        <ecNumber evidence="12">2.7.8.-</ecNumber>
    </recommendedName>
</protein>
<dbReference type="GO" id="GO:0008808">
    <property type="term" value="F:cardiolipin synthase activity"/>
    <property type="evidence" value="ECO:0007669"/>
    <property type="project" value="UniProtKB-UniRule"/>
</dbReference>
<dbReference type="Pfam" id="PF13396">
    <property type="entry name" value="PLDc_N"/>
    <property type="match status" value="1"/>
</dbReference>
<keyword evidence="7 13" id="KW-1133">Transmembrane helix</keyword>
<evidence type="ECO:0000256" key="7">
    <source>
        <dbReference type="ARBA" id="ARBA00022989"/>
    </source>
</evidence>
<dbReference type="AlphaFoldDB" id="A0A1T4RF88"/>
<dbReference type="Gene3D" id="3.30.870.10">
    <property type="entry name" value="Endonuclease Chain A"/>
    <property type="match status" value="2"/>
</dbReference>
<dbReference type="RefSeq" id="WP_139366780.1">
    <property type="nucleotide sequence ID" value="NZ_FUWR01000020.1"/>
</dbReference>